<dbReference type="STRING" id="871968.DESME_01920"/>
<accession>W0EA82</accession>
<dbReference type="OrthoDB" id="9791535at2"/>
<organism evidence="1 2">
    <name type="scientific">Desulfitobacterium metallireducens DSM 15288</name>
    <dbReference type="NCBI Taxonomy" id="871968"/>
    <lineage>
        <taxon>Bacteria</taxon>
        <taxon>Bacillati</taxon>
        <taxon>Bacillota</taxon>
        <taxon>Clostridia</taxon>
        <taxon>Eubacteriales</taxon>
        <taxon>Desulfitobacteriaceae</taxon>
        <taxon>Desulfitobacterium</taxon>
    </lineage>
</organism>
<dbReference type="Pfam" id="PF09719">
    <property type="entry name" value="C_GCAxxG_C_C"/>
    <property type="match status" value="1"/>
</dbReference>
<reference evidence="1 2" key="1">
    <citation type="submission" date="2013-12" db="EMBL/GenBank/DDBJ databases">
        <authorList>
            <consortium name="DOE Joint Genome Institute"/>
            <person name="Smidt H."/>
            <person name="Huntemann M."/>
            <person name="Han J."/>
            <person name="Chen A."/>
            <person name="Kyrpides N."/>
            <person name="Mavromatis K."/>
            <person name="Markowitz V."/>
            <person name="Palaniappan K."/>
            <person name="Ivanova N."/>
            <person name="Schaumberg A."/>
            <person name="Pati A."/>
            <person name="Liolios K."/>
            <person name="Nordberg H.P."/>
            <person name="Cantor M.N."/>
            <person name="Hua S.X."/>
            <person name="Woyke T."/>
        </authorList>
    </citation>
    <scope>NUCLEOTIDE SEQUENCE [LARGE SCALE GENOMIC DNA]</scope>
    <source>
        <strain evidence="2">DSM 15288</strain>
    </source>
</reference>
<evidence type="ECO:0000313" key="1">
    <source>
        <dbReference type="EMBL" id="AHF05971.1"/>
    </source>
</evidence>
<name>W0EA82_9FIRM</name>
<dbReference type="eggNOG" id="COG0801">
    <property type="taxonomic scope" value="Bacteria"/>
</dbReference>
<gene>
    <name evidence="1" type="ORF">DESME_01920</name>
</gene>
<evidence type="ECO:0008006" key="3">
    <source>
        <dbReference type="Google" id="ProtNLM"/>
    </source>
</evidence>
<dbReference type="Proteomes" id="UP000010847">
    <property type="component" value="Chromosome"/>
</dbReference>
<evidence type="ECO:0000313" key="2">
    <source>
        <dbReference type="Proteomes" id="UP000010847"/>
    </source>
</evidence>
<sequence length="134" mass="14984">MSVEKARNNYIGKGCTRKNCAQSVSDAFKETFDLENEMIDSMESCGTGRAPGGVCGAYYAGKRIAERQDKQNALEFEKYFREQAGALECKTIRGLRKLPCVGCVEKSSEFLEKISKDRMVVDNNPARVLELARK</sequence>
<dbReference type="KEGG" id="dmt:DESME_01920"/>
<protein>
    <recommendedName>
        <fullName evidence="3">Redox-active protein</fullName>
    </recommendedName>
</protein>
<dbReference type="EMBL" id="CP007032">
    <property type="protein sequence ID" value="AHF05971.1"/>
    <property type="molecule type" value="Genomic_DNA"/>
</dbReference>
<keyword evidence="2" id="KW-1185">Reference proteome</keyword>
<dbReference type="HOGENOM" id="CLU_168142_0_0_9"/>
<dbReference type="AlphaFoldDB" id="W0EA82"/>
<proteinExistence type="predicted"/>
<dbReference type="InterPro" id="IPR010181">
    <property type="entry name" value="CGCAxxGCC_motif"/>
</dbReference>